<dbReference type="AlphaFoldDB" id="A0A7T5EHW1"/>
<organism evidence="6 8">
    <name type="scientific">Brevibacillus composti</name>
    <dbReference type="NCBI Taxonomy" id="2796470"/>
    <lineage>
        <taxon>Bacteria</taxon>
        <taxon>Bacillati</taxon>
        <taxon>Bacillota</taxon>
        <taxon>Bacilli</taxon>
        <taxon>Bacillales</taxon>
        <taxon>Paenibacillaceae</taxon>
        <taxon>Brevibacillus</taxon>
    </lineage>
</organism>
<feature type="domain" description="Glycine cleavage system P-protein N-terminal" evidence="5">
    <location>
        <begin position="4"/>
        <end position="442"/>
    </location>
</feature>
<evidence type="ECO:0000313" key="9">
    <source>
        <dbReference type="Proteomes" id="UP000677234"/>
    </source>
</evidence>
<keyword evidence="9" id="KW-1185">Reference proteome</keyword>
<dbReference type="KEGG" id="bcop:JD108_13345"/>
<dbReference type="InterPro" id="IPR020581">
    <property type="entry name" value="GDC_P"/>
</dbReference>
<name>A0A7T5EHW1_9BACL</name>
<comment type="similarity">
    <text evidence="4">Belongs to the GcvP family. N-terminal subunit subfamily.</text>
</comment>
<dbReference type="PIRSF" id="PIRSF006815">
    <property type="entry name" value="GcvPA"/>
    <property type="match status" value="1"/>
</dbReference>
<reference evidence="6 8" key="1">
    <citation type="submission" date="2020-12" db="EMBL/GenBank/DDBJ databases">
        <title>strain FJAT-54423T represents a novel species of the genus Brevibacillus.</title>
        <authorList>
            <person name="Tang R."/>
        </authorList>
    </citation>
    <scope>NUCLEOTIDE SEQUENCE [LARGE SCALE GENOMIC DNA]</scope>
    <source>
        <strain evidence="6 8">FJAT-54423</strain>
    </source>
</reference>
<dbReference type="Proteomes" id="UP000677234">
    <property type="component" value="Chromosome"/>
</dbReference>
<dbReference type="InterPro" id="IPR023010">
    <property type="entry name" value="GcvPA"/>
</dbReference>
<comment type="subunit">
    <text evidence="4">The glycine cleavage system is composed of four proteins: P, T, L and H. In this organism, the P 'protein' is a heterodimer of two subunits.</text>
</comment>
<dbReference type="Proteomes" id="UP000595847">
    <property type="component" value="Chromosome"/>
</dbReference>
<dbReference type="Gene3D" id="3.40.640.10">
    <property type="entry name" value="Type I PLP-dependent aspartate aminotransferase-like (Major domain)"/>
    <property type="match status" value="1"/>
</dbReference>
<evidence type="ECO:0000259" key="5">
    <source>
        <dbReference type="Pfam" id="PF02347"/>
    </source>
</evidence>
<dbReference type="CDD" id="cd00613">
    <property type="entry name" value="GDC-P"/>
    <property type="match status" value="1"/>
</dbReference>
<dbReference type="EMBL" id="CP073708">
    <property type="protein sequence ID" value="QUO39999.1"/>
    <property type="molecule type" value="Genomic_DNA"/>
</dbReference>
<dbReference type="Gene3D" id="3.90.1150.10">
    <property type="entry name" value="Aspartate Aminotransferase, domain 1"/>
    <property type="match status" value="1"/>
</dbReference>
<reference evidence="7" key="2">
    <citation type="submission" date="2021-04" db="EMBL/GenBank/DDBJ databases">
        <title>Brevibacillus composti FJAT-54423, complete genome.</title>
        <authorList>
            <person name="Tang R."/>
        </authorList>
    </citation>
    <scope>NUCLEOTIDE SEQUENCE</scope>
    <source>
        <strain evidence="7">FJAT-54424</strain>
    </source>
</reference>
<dbReference type="RefSeq" id="WP_198826553.1">
    <property type="nucleotide sequence ID" value="NZ_CP066308.1"/>
</dbReference>
<comment type="function">
    <text evidence="1 4">The glycine cleavage system catalyzes the degradation of glycine. The P protein binds the alpha-amino group of glycine through its pyridoxal phosphate cofactor; CO(2) is released and the remaining methylamine moiety is then transferred to the lipoamide cofactor of the H protein.</text>
</comment>
<accession>A0A7T5EHW1</accession>
<dbReference type="EMBL" id="CP066308">
    <property type="protein sequence ID" value="QQE72921.1"/>
    <property type="molecule type" value="Genomic_DNA"/>
</dbReference>
<dbReference type="HAMAP" id="MF_00712">
    <property type="entry name" value="GcvPA"/>
    <property type="match status" value="1"/>
</dbReference>
<sequence length="449" mass="48666">MKYRYLPQTDQDKREMLDTLGISRVEELFADIPEEVRFKGALQIPEALSEPELVKYFSGLAGKNANFSTHVNFLGAGVYQHHIPSVVNHMLLRGEFFTAYTPYQPEISQGELQAIFEFQTMVCEMTGMEVANSSMYDGATSLAEAAMMAAGHTGKKKVVVSRSVHPEARNVLQTYAYGQGVEVVEVDMAGSVTDTAALDQLVDEQTAAVIVQYPNFLGQVEDLTAIEPIVHGKGALLVVSSNPLSLGVLEAPGKLGADIVVGDMQPFGIFASFGGPHCGYFATTAKLMRKMPGRIVGQTKDEDGKRGFVLTLQAREQHIRREKATSNICSNQALLALAASIAMSSYGKQGVQELAMLNLQKAHYAKQALAAKGFEIAGSAPTFNEFAVKLNKPVADVNKALLAKGIIGGYDLGLDYPEFAGYMLLAVTELRTKEEIDTLAEELEAINRA</sequence>
<evidence type="ECO:0000256" key="1">
    <source>
        <dbReference type="ARBA" id="ARBA00003788"/>
    </source>
</evidence>
<dbReference type="InterPro" id="IPR015424">
    <property type="entry name" value="PyrdxlP-dep_Trfase"/>
</dbReference>
<dbReference type="GO" id="GO:0009116">
    <property type="term" value="P:nucleoside metabolic process"/>
    <property type="evidence" value="ECO:0007669"/>
    <property type="project" value="InterPro"/>
</dbReference>
<comment type="catalytic activity">
    <reaction evidence="3 4">
        <text>N(6)-[(R)-lipoyl]-L-lysyl-[glycine-cleavage complex H protein] + glycine + H(+) = N(6)-[(R)-S(8)-aminomethyldihydrolipoyl]-L-lysyl-[glycine-cleavage complex H protein] + CO2</text>
        <dbReference type="Rhea" id="RHEA:24304"/>
        <dbReference type="Rhea" id="RHEA-COMP:10494"/>
        <dbReference type="Rhea" id="RHEA-COMP:10495"/>
        <dbReference type="ChEBI" id="CHEBI:15378"/>
        <dbReference type="ChEBI" id="CHEBI:16526"/>
        <dbReference type="ChEBI" id="CHEBI:57305"/>
        <dbReference type="ChEBI" id="CHEBI:83099"/>
        <dbReference type="ChEBI" id="CHEBI:83143"/>
        <dbReference type="EC" id="1.4.4.2"/>
    </reaction>
</comment>
<evidence type="ECO:0000256" key="3">
    <source>
        <dbReference type="ARBA" id="ARBA00049026"/>
    </source>
</evidence>
<evidence type="ECO:0000313" key="6">
    <source>
        <dbReference type="EMBL" id="QQE72921.1"/>
    </source>
</evidence>
<dbReference type="InterPro" id="IPR015422">
    <property type="entry name" value="PyrdxlP-dep_Trfase_small"/>
</dbReference>
<proteinExistence type="inferred from homology"/>
<evidence type="ECO:0000256" key="4">
    <source>
        <dbReference type="HAMAP-Rule" id="MF_00712"/>
    </source>
</evidence>
<dbReference type="EC" id="1.4.4.2" evidence="4"/>
<gene>
    <name evidence="4 6" type="primary">gcvPA</name>
    <name evidence="6" type="ORF">JD108_13345</name>
    <name evidence="7" type="ORF">KDJ56_13290</name>
</gene>
<dbReference type="Pfam" id="PF02347">
    <property type="entry name" value="GDC-P"/>
    <property type="match status" value="1"/>
</dbReference>
<dbReference type="InterPro" id="IPR015421">
    <property type="entry name" value="PyrdxlP-dep_Trfase_major"/>
</dbReference>
<dbReference type="PANTHER" id="PTHR42806">
    <property type="entry name" value="GLYCINE CLEAVAGE SYSTEM P-PROTEIN"/>
    <property type="match status" value="1"/>
</dbReference>
<dbReference type="GO" id="GO:0019464">
    <property type="term" value="P:glycine decarboxylation via glycine cleavage system"/>
    <property type="evidence" value="ECO:0007669"/>
    <property type="project" value="UniProtKB-UniRule"/>
</dbReference>
<dbReference type="NCBIfam" id="NF001696">
    <property type="entry name" value="PRK00451.1"/>
    <property type="match status" value="1"/>
</dbReference>
<dbReference type="SUPFAM" id="SSF53383">
    <property type="entry name" value="PLP-dependent transferases"/>
    <property type="match status" value="1"/>
</dbReference>
<dbReference type="InterPro" id="IPR049315">
    <property type="entry name" value="GDC-P_N"/>
</dbReference>
<keyword evidence="2 4" id="KW-0560">Oxidoreductase</keyword>
<dbReference type="PANTHER" id="PTHR42806:SF1">
    <property type="entry name" value="GLYCINE DEHYDROGENASE (DECARBOXYLATING)"/>
    <property type="match status" value="1"/>
</dbReference>
<evidence type="ECO:0000313" key="7">
    <source>
        <dbReference type="EMBL" id="QUO39999.1"/>
    </source>
</evidence>
<dbReference type="GO" id="GO:0004375">
    <property type="term" value="F:glycine dehydrogenase (decarboxylating) activity"/>
    <property type="evidence" value="ECO:0007669"/>
    <property type="project" value="UniProtKB-EC"/>
</dbReference>
<evidence type="ECO:0000256" key="2">
    <source>
        <dbReference type="ARBA" id="ARBA00023002"/>
    </source>
</evidence>
<protein>
    <recommendedName>
        <fullName evidence="4">Probable glycine dehydrogenase (decarboxylating) subunit 1</fullName>
        <ecNumber evidence="4">1.4.4.2</ecNumber>
    </recommendedName>
    <alternativeName>
        <fullName evidence="4">Glycine cleavage system P-protein subunit 1</fullName>
    </alternativeName>
    <alternativeName>
        <fullName evidence="4">Glycine decarboxylase subunit 1</fullName>
    </alternativeName>
    <alternativeName>
        <fullName evidence="4">Glycine dehydrogenase (aminomethyl-transferring) subunit 1</fullName>
    </alternativeName>
</protein>
<evidence type="ECO:0000313" key="8">
    <source>
        <dbReference type="Proteomes" id="UP000595847"/>
    </source>
</evidence>